<evidence type="ECO:0000313" key="1">
    <source>
        <dbReference type="EMBL" id="QJA63505.1"/>
    </source>
</evidence>
<organism evidence="2">
    <name type="scientific">viral metagenome</name>
    <dbReference type="NCBI Taxonomy" id="1070528"/>
    <lineage>
        <taxon>unclassified sequences</taxon>
        <taxon>metagenomes</taxon>
        <taxon>organismal metagenomes</taxon>
    </lineage>
</organism>
<dbReference type="AlphaFoldDB" id="A0A6M3JG96"/>
<proteinExistence type="predicted"/>
<sequence length="109" mass="13084">MRLITLRTQALEVIQRWKKQYPNPDRERAEVQKKLEALDLTTALPKDIENIIGNNSWCCKIECDECNEYFDNVLQINEKSEYHTRYICLQCIKKALELFETEKEKCHYL</sequence>
<reference evidence="2" key="1">
    <citation type="submission" date="2020-03" db="EMBL/GenBank/DDBJ databases">
        <title>The deep terrestrial virosphere.</title>
        <authorList>
            <person name="Holmfeldt K."/>
            <person name="Nilsson E."/>
            <person name="Simone D."/>
            <person name="Lopez-Fernandez M."/>
            <person name="Wu X."/>
            <person name="de Brujin I."/>
            <person name="Lundin D."/>
            <person name="Andersson A."/>
            <person name="Bertilsson S."/>
            <person name="Dopson M."/>
        </authorList>
    </citation>
    <scope>NUCLEOTIDE SEQUENCE</scope>
    <source>
        <strain evidence="2">MM415A05670</strain>
        <strain evidence="1">MM415B00626</strain>
    </source>
</reference>
<dbReference type="EMBL" id="MT141498">
    <property type="protein sequence ID" value="QJA63505.1"/>
    <property type="molecule type" value="Genomic_DNA"/>
</dbReference>
<evidence type="ECO:0000313" key="2">
    <source>
        <dbReference type="EMBL" id="QJA68810.1"/>
    </source>
</evidence>
<gene>
    <name evidence="2" type="ORF">MM415A05670_0007</name>
    <name evidence="1" type="ORF">MM415B00626_0038</name>
</gene>
<accession>A0A6M3JG96</accession>
<name>A0A6M3JG96_9ZZZZ</name>
<protein>
    <submittedName>
        <fullName evidence="2">Uncharacterized protein</fullName>
    </submittedName>
</protein>
<dbReference type="EMBL" id="MT141651">
    <property type="protein sequence ID" value="QJA68810.1"/>
    <property type="molecule type" value="Genomic_DNA"/>
</dbReference>